<dbReference type="PROSITE" id="PS50156">
    <property type="entry name" value="SSD"/>
    <property type="match status" value="2"/>
</dbReference>
<feature type="transmembrane region" description="Helical" evidence="7">
    <location>
        <begin position="590"/>
        <end position="611"/>
    </location>
</feature>
<keyword evidence="3" id="KW-1003">Cell membrane</keyword>
<evidence type="ECO:0000256" key="1">
    <source>
        <dbReference type="ARBA" id="ARBA00004651"/>
    </source>
</evidence>
<evidence type="ECO:0000256" key="3">
    <source>
        <dbReference type="ARBA" id="ARBA00022475"/>
    </source>
</evidence>
<evidence type="ECO:0000259" key="8">
    <source>
        <dbReference type="PROSITE" id="PS50156"/>
    </source>
</evidence>
<feature type="transmembrane region" description="Helical" evidence="7">
    <location>
        <begin position="299"/>
        <end position="323"/>
    </location>
</feature>
<dbReference type="RefSeq" id="WP_208848107.1">
    <property type="nucleotide sequence ID" value="NZ_JAGGDJ010000008.1"/>
</dbReference>
<proteinExistence type="inferred from homology"/>
<evidence type="ECO:0000256" key="4">
    <source>
        <dbReference type="ARBA" id="ARBA00022692"/>
    </source>
</evidence>
<feature type="transmembrane region" description="Helical" evidence="7">
    <location>
        <begin position="409"/>
        <end position="428"/>
    </location>
</feature>
<feature type="transmembrane region" description="Helical" evidence="7">
    <location>
        <begin position="259"/>
        <end position="278"/>
    </location>
</feature>
<feature type="transmembrane region" description="Helical" evidence="7">
    <location>
        <begin position="16"/>
        <end position="35"/>
    </location>
</feature>
<dbReference type="Gene3D" id="1.20.1640.10">
    <property type="entry name" value="Multidrug efflux transporter AcrB transmembrane domain"/>
    <property type="match status" value="2"/>
</dbReference>
<organism evidence="9 10">
    <name type="scientific">Paenibacillus artemisiicola</name>
    <dbReference type="NCBI Taxonomy" id="1172618"/>
    <lineage>
        <taxon>Bacteria</taxon>
        <taxon>Bacillati</taxon>
        <taxon>Bacillota</taxon>
        <taxon>Bacilli</taxon>
        <taxon>Bacillales</taxon>
        <taxon>Paenibacillaceae</taxon>
        <taxon>Paenibacillus</taxon>
    </lineage>
</organism>
<dbReference type="InterPro" id="IPR050545">
    <property type="entry name" value="Mycobact_MmpL"/>
</dbReference>
<sequence>MHMLIRIAEAVGGRRGRWFTLAVWIAAVAALNVWLPSANDLKDDTLGNFGTKQPSVQAQQVIEKEFPAEEGLPALLTWHRASGLTDADLRRIQSLSQDIAARPLPYQDGSAPLHALPLESLKRQVSADGTTLVQPVFFDRNAGSDEHQAGLDELRKRTDAVFAGQQPFRTALDDAGAIAVRATGPVGISVDATGLFKDADVSLLLATVALVLVLLLLIYRSPVLALIPLIAVGFAYGAVTPLLGWMAKAGWIAYDSQSLSIMTVLLFGAGTDYCLFLIARFRSELKEEAGPLAALKRAFGGASGAIAMSGLTVVLSLLALLLAEFGSFRRFAVPFSLAIFVMMIASLTLVPAFLGLLGRGSFFPFIPRTPEMEQRLALARKKGNPAIAKPARVTWGDRIGELVVRKPKLIAALTTALLLVFVLCSAGIKYTFDTLSSFPEDTGSREGFALIGEHFGPGVLGPVQVIVRSGEKAAGVKEALSALPLVASVSDARQGARDAGIRSYDVELAASPYASEAVSFLPDVRQAAEQALADAGIPDARDRVWIGGPTAEQYDTRVATNRDAGRIIPVIVALIALLLVGYLRSVVAMLYLVATVLLSYFSALGLGWLVLHYGFGADAIQGLIPLYAFVFIVALGEDYNIFMVSSIWSNARRMPLGQAVKEGVSRTGGVITSAGLILAGTFAVLATLPIQVLVQFGTITAIGVLLDTFLVRPFLVPALTVLCGRRAFWPANANQAQTASADRS</sequence>
<keyword evidence="4 7" id="KW-0812">Transmembrane</keyword>
<evidence type="ECO:0000256" key="7">
    <source>
        <dbReference type="SAM" id="Phobius"/>
    </source>
</evidence>
<feature type="transmembrane region" description="Helical" evidence="7">
    <location>
        <begin position="696"/>
        <end position="716"/>
    </location>
</feature>
<feature type="transmembrane region" description="Helical" evidence="7">
    <location>
        <begin position="669"/>
        <end position="690"/>
    </location>
</feature>
<evidence type="ECO:0000256" key="2">
    <source>
        <dbReference type="ARBA" id="ARBA00010157"/>
    </source>
</evidence>
<comment type="caution">
    <text evidence="9">The sequence shown here is derived from an EMBL/GenBank/DDBJ whole genome shotgun (WGS) entry which is preliminary data.</text>
</comment>
<keyword evidence="10" id="KW-1185">Reference proteome</keyword>
<keyword evidence="5 7" id="KW-1133">Transmembrane helix</keyword>
<feature type="domain" description="SSD" evidence="8">
    <location>
        <begin position="593"/>
        <end position="721"/>
    </location>
</feature>
<evidence type="ECO:0000256" key="5">
    <source>
        <dbReference type="ARBA" id="ARBA00022989"/>
    </source>
</evidence>
<protein>
    <submittedName>
        <fullName evidence="9">MMPL family transporter</fullName>
    </submittedName>
</protein>
<feature type="transmembrane region" description="Helical" evidence="7">
    <location>
        <begin position="564"/>
        <end position="583"/>
    </location>
</feature>
<feature type="transmembrane region" description="Helical" evidence="7">
    <location>
        <begin position="226"/>
        <end position="247"/>
    </location>
</feature>
<accession>A0ABS3WA77</accession>
<gene>
    <name evidence="9" type="ORF">I8J29_13500</name>
</gene>
<dbReference type="PANTHER" id="PTHR33406:SF6">
    <property type="entry name" value="MEMBRANE PROTEIN YDGH-RELATED"/>
    <property type="match status" value="1"/>
</dbReference>
<name>A0ABS3WA77_9BACL</name>
<reference evidence="9 10" key="1">
    <citation type="submission" date="2021-03" db="EMBL/GenBank/DDBJ databases">
        <title>Paenibacillus artemisicola MWE-103 whole genome sequence.</title>
        <authorList>
            <person name="Ham Y.J."/>
        </authorList>
    </citation>
    <scope>NUCLEOTIDE SEQUENCE [LARGE SCALE GENOMIC DNA]</scope>
    <source>
        <strain evidence="9 10">MWE-103</strain>
    </source>
</reference>
<keyword evidence="6 7" id="KW-0472">Membrane</keyword>
<evidence type="ECO:0000256" key="6">
    <source>
        <dbReference type="ARBA" id="ARBA00023136"/>
    </source>
</evidence>
<dbReference type="InterPro" id="IPR000731">
    <property type="entry name" value="SSD"/>
</dbReference>
<dbReference type="EMBL" id="JAGGDJ010000008">
    <property type="protein sequence ID" value="MBO7745220.1"/>
    <property type="molecule type" value="Genomic_DNA"/>
</dbReference>
<dbReference type="InterPro" id="IPR004869">
    <property type="entry name" value="MMPL_dom"/>
</dbReference>
<feature type="transmembrane region" description="Helical" evidence="7">
    <location>
        <begin position="623"/>
        <end position="648"/>
    </location>
</feature>
<dbReference type="PANTHER" id="PTHR33406">
    <property type="entry name" value="MEMBRANE PROTEIN MJ1562-RELATED"/>
    <property type="match status" value="1"/>
</dbReference>
<evidence type="ECO:0000313" key="10">
    <source>
        <dbReference type="Proteomes" id="UP000670947"/>
    </source>
</evidence>
<feature type="domain" description="SSD" evidence="8">
    <location>
        <begin position="261"/>
        <end position="356"/>
    </location>
</feature>
<dbReference type="Proteomes" id="UP000670947">
    <property type="component" value="Unassembled WGS sequence"/>
</dbReference>
<dbReference type="Pfam" id="PF03176">
    <property type="entry name" value="MMPL"/>
    <property type="match status" value="2"/>
</dbReference>
<comment type="similarity">
    <text evidence="2">Belongs to the resistance-nodulation-cell division (RND) (TC 2.A.6) family. MmpL subfamily.</text>
</comment>
<evidence type="ECO:0000313" key="9">
    <source>
        <dbReference type="EMBL" id="MBO7745220.1"/>
    </source>
</evidence>
<dbReference type="SUPFAM" id="SSF82866">
    <property type="entry name" value="Multidrug efflux transporter AcrB transmembrane domain"/>
    <property type="match status" value="2"/>
</dbReference>
<comment type="subcellular location">
    <subcellularLocation>
        <location evidence="1">Cell membrane</location>
        <topology evidence="1">Multi-pass membrane protein</topology>
    </subcellularLocation>
</comment>
<feature type="transmembrane region" description="Helical" evidence="7">
    <location>
        <begin position="335"/>
        <end position="358"/>
    </location>
</feature>
<feature type="transmembrane region" description="Helical" evidence="7">
    <location>
        <begin position="201"/>
        <end position="219"/>
    </location>
</feature>